<evidence type="ECO:0000259" key="4">
    <source>
        <dbReference type="SMART" id="SM01359"/>
    </source>
</evidence>
<feature type="signal peptide" evidence="3">
    <location>
        <begin position="1"/>
        <end position="23"/>
    </location>
</feature>
<dbReference type="Gene3D" id="2.60.40.1930">
    <property type="match status" value="1"/>
</dbReference>
<dbReference type="Pfam" id="PF17973">
    <property type="entry name" value="bMG10"/>
    <property type="match status" value="1"/>
</dbReference>
<evidence type="ECO:0000259" key="5">
    <source>
        <dbReference type="SMART" id="SM01360"/>
    </source>
</evidence>
<dbReference type="Gene3D" id="2.60.40.3710">
    <property type="match status" value="1"/>
</dbReference>
<accession>A0A5C6RJT8</accession>
<dbReference type="InterPro" id="IPR041462">
    <property type="entry name" value="Bact_A2M_MG6"/>
</dbReference>
<evidence type="ECO:0000256" key="3">
    <source>
        <dbReference type="SAM" id="SignalP"/>
    </source>
</evidence>
<organism evidence="6 7">
    <name type="scientific">Phaeodactylibacter luteus</name>
    <dbReference type="NCBI Taxonomy" id="1564516"/>
    <lineage>
        <taxon>Bacteria</taxon>
        <taxon>Pseudomonadati</taxon>
        <taxon>Bacteroidota</taxon>
        <taxon>Saprospiria</taxon>
        <taxon>Saprospirales</taxon>
        <taxon>Haliscomenobacteraceae</taxon>
        <taxon>Phaeodactylibacter</taxon>
    </lineage>
</organism>
<feature type="domain" description="Alpha-2-macroglobulin bait region" evidence="4">
    <location>
        <begin position="985"/>
        <end position="1127"/>
    </location>
</feature>
<dbReference type="PANTHER" id="PTHR40094">
    <property type="entry name" value="ALPHA-2-MACROGLOBULIN HOMOLOG"/>
    <property type="match status" value="1"/>
</dbReference>
<dbReference type="SMART" id="SM01359">
    <property type="entry name" value="A2M_N_2"/>
    <property type="match status" value="1"/>
</dbReference>
<dbReference type="GO" id="GO:0005615">
    <property type="term" value="C:extracellular space"/>
    <property type="evidence" value="ECO:0007669"/>
    <property type="project" value="InterPro"/>
</dbReference>
<dbReference type="Pfam" id="PF00207">
    <property type="entry name" value="A2M"/>
    <property type="match status" value="1"/>
</dbReference>
<dbReference type="InterPro" id="IPR002890">
    <property type="entry name" value="MG2"/>
</dbReference>
<protein>
    <submittedName>
        <fullName evidence="6">Alpha-2-macroglobulin</fullName>
    </submittedName>
</protein>
<dbReference type="SMART" id="SM01360">
    <property type="entry name" value="A2M"/>
    <property type="match status" value="1"/>
</dbReference>
<feature type="chain" id="PRO_5022738736" evidence="3">
    <location>
        <begin position="24"/>
        <end position="1858"/>
    </location>
</feature>
<dbReference type="EMBL" id="VOOR01000025">
    <property type="protein sequence ID" value="TXB62686.1"/>
    <property type="molecule type" value="Genomic_DNA"/>
</dbReference>
<dbReference type="PROSITE" id="PS51257">
    <property type="entry name" value="PROKAR_LIPOPROTEIN"/>
    <property type="match status" value="1"/>
</dbReference>
<keyword evidence="7" id="KW-1185">Reference proteome</keyword>
<dbReference type="Pfam" id="PF17962">
    <property type="entry name" value="bMG6"/>
    <property type="match status" value="1"/>
</dbReference>
<evidence type="ECO:0000313" key="7">
    <source>
        <dbReference type="Proteomes" id="UP000321580"/>
    </source>
</evidence>
<feature type="domain" description="Alpha-2-macroglobulin" evidence="5">
    <location>
        <begin position="1190"/>
        <end position="1279"/>
    </location>
</feature>
<keyword evidence="2 3" id="KW-0732">Signal</keyword>
<gene>
    <name evidence="6" type="ORF">FRY97_12610</name>
</gene>
<dbReference type="PANTHER" id="PTHR40094:SF1">
    <property type="entry name" value="UBIQUITIN DOMAIN-CONTAINING PROTEIN"/>
    <property type="match status" value="1"/>
</dbReference>
<dbReference type="Pfam" id="PF11974">
    <property type="entry name" value="bMG3"/>
    <property type="match status" value="1"/>
</dbReference>
<dbReference type="RefSeq" id="WP_147167902.1">
    <property type="nucleotide sequence ID" value="NZ_VOOR01000025.1"/>
</dbReference>
<sequence length="1858" mass="202245">MAKHTAFPLLAAFHLIAILTALSSCGQKEQRAAPMPESVHAYIYGYTSGIISKTSPVRIRLASQVAKAEQIGQAAPALLSFSPAVDGALIWESPSTLRFEPAAHFQSGTAYLARMDLGALFPGAPKDAQSFEFDFRTRDQWLQLDLSGFQSPDPSDLSQQQITGTAYAADEASLESVEEAVSAKQGRQSLPISWTAGAVPNSYQFTVQGVVRTAQRSEVILAWDGQPLGAEGSGRTQIEVPPLGEFRLAQARAQAQEEQAIVLNFSDPLNTAQDFTGMISLSGYNGSFRFLAQGNELRVYPSRPLSGQFRLTAEKAIQNSMGKPMSAAATWDLQIEQPRPEVRLVGQGVILPSSDGLAFPFEAKGLDAVEVEIFKIYHNNILQFLQDNTLSGQYDLRQVGRVIHQGKVPLQQLAPMGGSGSWTRYALDLSNLVAQDPQAIYQVRIGFRPGYASQPCATAAPTEKDALALPASSTREIQSIMDNWYGFDGYYEGFSWDDRDDPCKPAYYNADRFVARNVLASNIGLIAKINDAGACIAIASDLRTAAPLPGTAIEIYDYQQQLLSSGTTDSEGVFRTQVPRTPHVMVARSGEERGFLRLEDGDALSMSRFDVDGATAQQGLKGFLYGDRGVWRPGDSVFLHFILEDPQGQLPPRYPITFELYGPRGQLQLKRTEHESLQQLYPLHFQTPADAPTGIWRAVVKAGGAQFQKNLRIETVKPNRLKIELDFGGSRLQAQPGGFAPALTASWLHGAPAGNLKAVIEGELQPGRSDFDGFNGFAFEDPARKVSSAPATLFEGQLDGNGKATPRLQLNSNQALPGRLQAVFKTRVFENGGGFSSDNFSISYDPFPAYAGVRIPHNDAGSPQVEVGAAAPLTFAAVSAQGQPLPNRRLEVGLYRIEWRWWWDNGQDNVSRYNSGTHYGALEKATLTTGKDGKAVWETNVDQWGRYLVRVCDPETGHCAGDFFYAGYPWYGDEGEGYREEAAMISFTSDKKQYEVGQTITLNLPDVKAGRILLSLETGSQVLETRWLDARGGQQQLTFEATPEMAPTVYAHVTLLQPHQSAANDLPIRLYGVLPIRVEDPATRLQPVLAVDEVLRPQQPFTVKVSNTDKRPMAYTVAVVDEGLLSLTRFGTPDPWSHFFAPEALGIRTWDVYNEVLGAYGGQLGQMLGIGGDAAINPAAARKANRFKPVVLHAGPFELGKGERRSHEFVMPNYTGAVRVMVVATAPGAYGNAQKAVTVKQPLMVLPTAPRVLAPNESFTLPVQVFATEEKLKEVQLKLELLSPLLEAADRQQDLAFEKPGDQLATFQLKAKARAGLARLRVTATSGQEKASQEIELDIRNPNPYSTVVQAQSVPPGKSFTFSYEELGVAGTNELSLEVSSIPPIDLERRLSYLLRYPYGCLEQTVSGAYPQLYAGQLLDLSTAQQETAKTNVQAALERVKKFQTGSGGLAYWPGNNAVSPWASTYAGDFMLEAQEAGYPLPAGVLDSWVQYQAKAARLWSPESQEMGLYANGNGYLEQAYRLYTLAKAGAPDLASMNRLKAAKQLPATAQWQLALAYQLAGQQRVALALADGAATNVQPYRELSGTFGSSLRDKALIAECQLRLGKEEAAAALIREIAEQLSSQQWLSTQEISFALSAVARFAKSQQVGAPLAFRYQQDGQPTDAGSSKPIMLIQLKPASGPVKVSNAGTGILFARLISKGQPAQGAEENSASGLTAEVRYTDKQGNRLQPGALPQGTDFIAEVKLSHPAKGGRAYKELALDQIFPSGWEIVNTRMDGLSGAANSNYDYQDIRDDRVSTFFSLAPGSSATFRVQLNAAYQGRFYLPAVSCKAMYDEGIYAQKAGQWVEVTAPAMPYQ</sequence>
<reference evidence="6 7" key="1">
    <citation type="submission" date="2019-08" db="EMBL/GenBank/DDBJ databases">
        <title>Genome of Phaeodactylibacter luteus.</title>
        <authorList>
            <person name="Bowman J.P."/>
        </authorList>
    </citation>
    <scope>NUCLEOTIDE SEQUENCE [LARGE SCALE GENOMIC DNA]</scope>
    <source>
        <strain evidence="6 7">KCTC 42180</strain>
    </source>
</reference>
<dbReference type="OrthoDB" id="9767116at2"/>
<dbReference type="InterPro" id="IPR051802">
    <property type="entry name" value="YfhM-like"/>
</dbReference>
<dbReference type="SUPFAM" id="SSF48239">
    <property type="entry name" value="Terpenoid cyclases/Protein prenyltransferases"/>
    <property type="match status" value="1"/>
</dbReference>
<dbReference type="SMART" id="SM01419">
    <property type="entry name" value="Thiol-ester_cl"/>
    <property type="match status" value="1"/>
</dbReference>
<dbReference type="InterPro" id="IPR001599">
    <property type="entry name" value="Macroglobln_a2"/>
</dbReference>
<dbReference type="Pfam" id="PF17972">
    <property type="entry name" value="bMG5"/>
    <property type="match status" value="1"/>
</dbReference>
<dbReference type="Pfam" id="PF01835">
    <property type="entry name" value="MG2"/>
    <property type="match status" value="1"/>
</dbReference>
<dbReference type="InterPro" id="IPR021868">
    <property type="entry name" value="Alpha_2_Macroglob_MG3"/>
</dbReference>
<dbReference type="InterPro" id="IPR047565">
    <property type="entry name" value="Alpha-macroglob_thiol-ester_cl"/>
</dbReference>
<proteinExistence type="inferred from homology"/>
<dbReference type="CDD" id="cd02891">
    <property type="entry name" value="A2M_like"/>
    <property type="match status" value="1"/>
</dbReference>
<evidence type="ECO:0000313" key="6">
    <source>
        <dbReference type="EMBL" id="TXB62686.1"/>
    </source>
</evidence>
<dbReference type="Proteomes" id="UP000321580">
    <property type="component" value="Unassembled WGS sequence"/>
</dbReference>
<dbReference type="Pfam" id="PF07678">
    <property type="entry name" value="TED_complement"/>
    <property type="match status" value="1"/>
</dbReference>
<comment type="caution">
    <text evidence="6">The sequence shown here is derived from an EMBL/GenBank/DDBJ whole genome shotgun (WGS) entry which is preliminary data.</text>
</comment>
<dbReference type="GO" id="GO:0004866">
    <property type="term" value="F:endopeptidase inhibitor activity"/>
    <property type="evidence" value="ECO:0007669"/>
    <property type="project" value="InterPro"/>
</dbReference>
<dbReference type="InterPro" id="IPR041246">
    <property type="entry name" value="Bact_MG10"/>
</dbReference>
<dbReference type="InterPro" id="IPR011626">
    <property type="entry name" value="Alpha-macroglobulin_TED"/>
</dbReference>
<dbReference type="InterPro" id="IPR041203">
    <property type="entry name" value="Bact_A2M_MG5"/>
</dbReference>
<dbReference type="Gene3D" id="1.50.10.20">
    <property type="match status" value="1"/>
</dbReference>
<dbReference type="Pfam" id="PF07703">
    <property type="entry name" value="A2M_BRD"/>
    <property type="match status" value="1"/>
</dbReference>
<comment type="similarity">
    <text evidence="1">Belongs to the protease inhibitor I39 (alpha-2-macroglobulin) family. Bacterial alpha-2-macroglobulin subfamily.</text>
</comment>
<evidence type="ECO:0000256" key="2">
    <source>
        <dbReference type="ARBA" id="ARBA00022729"/>
    </source>
</evidence>
<dbReference type="InterPro" id="IPR011625">
    <property type="entry name" value="A2M_N_BRD"/>
</dbReference>
<name>A0A5C6RJT8_9BACT</name>
<dbReference type="InterPro" id="IPR008930">
    <property type="entry name" value="Terpenoid_cyclase/PrenylTrfase"/>
</dbReference>
<evidence type="ECO:0000256" key="1">
    <source>
        <dbReference type="ARBA" id="ARBA00010556"/>
    </source>
</evidence>